<dbReference type="AlphaFoldDB" id="A0A6U2G3B6"/>
<accession>A0A6U2G3B6</accession>
<dbReference type="InterPro" id="IPR055417">
    <property type="entry name" value="UFD1_N1"/>
</dbReference>
<reference evidence="5" key="1">
    <citation type="submission" date="2021-01" db="EMBL/GenBank/DDBJ databases">
        <authorList>
            <person name="Corre E."/>
            <person name="Pelletier E."/>
            <person name="Niang G."/>
            <person name="Scheremetjew M."/>
            <person name="Finn R."/>
            <person name="Kale V."/>
            <person name="Holt S."/>
            <person name="Cochrane G."/>
            <person name="Meng A."/>
            <person name="Brown T."/>
            <person name="Cohen L."/>
        </authorList>
    </citation>
    <scope>NUCLEOTIDE SEQUENCE</scope>
    <source>
        <strain evidence="5">CCMP644</strain>
    </source>
</reference>
<evidence type="ECO:0000259" key="3">
    <source>
        <dbReference type="Pfam" id="PF03152"/>
    </source>
</evidence>
<dbReference type="GO" id="GO:0036503">
    <property type="term" value="P:ERAD pathway"/>
    <property type="evidence" value="ECO:0007669"/>
    <property type="project" value="TreeGrafter"/>
</dbReference>
<dbReference type="GO" id="GO:0006511">
    <property type="term" value="P:ubiquitin-dependent protein catabolic process"/>
    <property type="evidence" value="ECO:0007669"/>
    <property type="project" value="InterPro"/>
</dbReference>
<evidence type="ECO:0000313" key="5">
    <source>
        <dbReference type="EMBL" id="CAD8956910.1"/>
    </source>
</evidence>
<dbReference type="InterPro" id="IPR055418">
    <property type="entry name" value="UFD1_N2"/>
</dbReference>
<protein>
    <recommendedName>
        <fullName evidence="6">Ubiquitin fusion degradation protein</fullName>
    </recommendedName>
</protein>
<dbReference type="PANTHER" id="PTHR12555:SF13">
    <property type="entry name" value="UBIQUITIN RECOGNITION FACTOR IN ER-ASSOCIATED DEGRADATION PROTEIN 1"/>
    <property type="match status" value="1"/>
</dbReference>
<evidence type="ECO:0000256" key="1">
    <source>
        <dbReference type="ARBA" id="ARBA00006043"/>
    </source>
</evidence>
<dbReference type="Pfam" id="PF24842">
    <property type="entry name" value="UFD1_N2"/>
    <property type="match status" value="1"/>
</dbReference>
<sequence length="315" mass="33947">MFPFPTGGGGYPGGGFGGPGFGGAGFGMMNFEERYHAVPVAAADKTDTSRLEAGGKIMLPPSALHKLAQLEIAYPMLFEITNQVNGRKLHCGVLEFIASEGSALLPHWMMENLGVGHGDMVKIKSATLPKGTYVKLRPQSKTFLDIANPKAVLENTLRNFSALTKGETIRILYNKKEFDIDVIEVKPREAGAISIVDTDVNVDFDAPADYVEPVYKPPVKHAESFRDMEGEEAEPEMDSGGLKAFQGLGARPNGKAVQSDSSMLVDDAPAEKKSALQWKLRFDRFNGKQPSKDESCGGAEQGFKAFEGAGTSIRG</sequence>
<proteinExistence type="inferred from homology"/>
<name>A0A6U2G3B6_HEMAN</name>
<dbReference type="Pfam" id="PF03152">
    <property type="entry name" value="UFD1_N1"/>
    <property type="match status" value="1"/>
</dbReference>
<dbReference type="GO" id="GO:0031593">
    <property type="term" value="F:polyubiquitin modification-dependent protein binding"/>
    <property type="evidence" value="ECO:0007669"/>
    <property type="project" value="TreeGrafter"/>
</dbReference>
<dbReference type="GO" id="GO:0034098">
    <property type="term" value="C:VCP-NPL4-UFD1 AAA ATPase complex"/>
    <property type="evidence" value="ECO:0007669"/>
    <property type="project" value="TreeGrafter"/>
</dbReference>
<gene>
    <name evidence="5" type="ORF">HAND00432_LOCUS11448</name>
</gene>
<feature type="domain" description="Ubiquitin fusion degradation protein UFD1 N-terminal subdomain 2" evidence="4">
    <location>
        <begin position="130"/>
        <end position="207"/>
    </location>
</feature>
<keyword evidence="2" id="KW-0833">Ubl conjugation pathway</keyword>
<comment type="similarity">
    <text evidence="1">Belongs to the UFD1 family.</text>
</comment>
<feature type="domain" description="Ubiquitin fusion degradation protein UFD1 N-terminal subdomain 1" evidence="3">
    <location>
        <begin position="31"/>
        <end position="129"/>
    </location>
</feature>
<organism evidence="5">
    <name type="scientific">Hemiselmis andersenii</name>
    <name type="common">Cryptophyte alga</name>
    <dbReference type="NCBI Taxonomy" id="464988"/>
    <lineage>
        <taxon>Eukaryota</taxon>
        <taxon>Cryptophyceae</taxon>
        <taxon>Cryptomonadales</taxon>
        <taxon>Hemiselmidaceae</taxon>
        <taxon>Hemiselmis</taxon>
    </lineage>
</organism>
<evidence type="ECO:0000259" key="4">
    <source>
        <dbReference type="Pfam" id="PF24842"/>
    </source>
</evidence>
<dbReference type="InterPro" id="IPR004854">
    <property type="entry name" value="Ufd1-like"/>
</dbReference>
<evidence type="ECO:0008006" key="6">
    <source>
        <dbReference type="Google" id="ProtNLM"/>
    </source>
</evidence>
<dbReference type="Gene3D" id="3.10.330.10">
    <property type="match status" value="1"/>
</dbReference>
<evidence type="ECO:0000256" key="2">
    <source>
        <dbReference type="ARBA" id="ARBA00022786"/>
    </source>
</evidence>
<dbReference type="EMBL" id="HBFX01018893">
    <property type="protein sequence ID" value="CAD8956910.1"/>
    <property type="molecule type" value="Transcribed_RNA"/>
</dbReference>
<dbReference type="Gene3D" id="2.40.40.50">
    <property type="entry name" value="Ubiquitin fusion degradation protein UFD1, N-terminal domain"/>
    <property type="match status" value="1"/>
</dbReference>
<dbReference type="PANTHER" id="PTHR12555">
    <property type="entry name" value="UBIQUITIN FUSION DEGRADATON PROTEIN 1"/>
    <property type="match status" value="1"/>
</dbReference>
<dbReference type="InterPro" id="IPR042299">
    <property type="entry name" value="Ufd1-like_Nn"/>
</dbReference>